<dbReference type="Pfam" id="PF06985">
    <property type="entry name" value="HET"/>
    <property type="match status" value="1"/>
</dbReference>
<reference evidence="5" key="1">
    <citation type="submission" date="2023-01" db="EMBL/GenBank/DDBJ databases">
        <title>The growth and conidiation of Purpureocillium lavendulum are regulated by nitrogen source and histone H3K14 acetylation.</title>
        <authorList>
            <person name="Tang P."/>
            <person name="Han J."/>
            <person name="Zhang C."/>
            <person name="Tang P."/>
            <person name="Qi F."/>
            <person name="Zhang K."/>
            <person name="Liang L."/>
        </authorList>
    </citation>
    <scope>NUCLEOTIDE SEQUENCE</scope>
    <source>
        <strain evidence="5">YMF1.00683</strain>
    </source>
</reference>
<dbReference type="Gene3D" id="1.25.40.10">
    <property type="entry name" value="Tetratricopeptide repeat domain"/>
    <property type="match status" value="1"/>
</dbReference>
<dbReference type="Proteomes" id="UP001163105">
    <property type="component" value="Unassembled WGS sequence"/>
</dbReference>
<comment type="caution">
    <text evidence="5">The sequence shown here is derived from an EMBL/GenBank/DDBJ whole genome shotgun (WGS) entry which is preliminary data.</text>
</comment>
<dbReference type="SMART" id="SM00028">
    <property type="entry name" value="TPR"/>
    <property type="match status" value="3"/>
</dbReference>
<dbReference type="InterPro" id="IPR013083">
    <property type="entry name" value="Znf_RING/FYVE/PHD"/>
</dbReference>
<dbReference type="InterPro" id="IPR011990">
    <property type="entry name" value="TPR-like_helical_dom_sf"/>
</dbReference>
<evidence type="ECO:0000256" key="1">
    <source>
        <dbReference type="ARBA" id="ARBA00013194"/>
    </source>
</evidence>
<dbReference type="PROSITE" id="PS50005">
    <property type="entry name" value="TPR"/>
    <property type="match status" value="1"/>
</dbReference>
<dbReference type="PANTHER" id="PTHR33112:SF13">
    <property type="entry name" value="HETEROKARYON INCOMPATIBILITY DOMAIN-CONTAINING PROTEIN"/>
    <property type="match status" value="1"/>
</dbReference>
<proteinExistence type="predicted"/>
<protein>
    <recommendedName>
        <fullName evidence="1">peptidylprolyl isomerase</fullName>
        <ecNumber evidence="1">5.2.1.8</ecNumber>
    </recommendedName>
</protein>
<dbReference type="AlphaFoldDB" id="A0AB34G6I4"/>
<dbReference type="Pfam" id="PF04564">
    <property type="entry name" value="U-box"/>
    <property type="match status" value="1"/>
</dbReference>
<keyword evidence="3" id="KW-0802">TPR repeat</keyword>
<sequence>MAQHSRLGTDDIARRVGDAVTDSDRGKCLSCDGLLRAVPLDKGLPLTTLLERSRQGCESCALVSDAVLAVNQDEEPLEDLKIGWDTMRIRGLRIVVGQAATGQFLFGIDVYAPEGHESSMPWRWATECERPTAISGNTSSAVAIDSIVGWMENCSQHHACKEAAAVPLPTRLIDVATPERVFLYCPEPGETGTYACLSHCWGTSHTLQTTMTSFERHRDAIPWDDLPNVFKDVIRVLRKLGIRYLWVDSLCIVQDSEPDWRRESASMADVYAHSAVTIAASLASGDSERLFATAPEAHVSRRLRSQDGNDRGVLVRKTLAHGHGAQPLPLMSRAWALQERLLSPRVVHFTPEELVWECMEALRCECGCIRSLWSPGHVPFDKDLLSARVLRGAPSRAAVRERWRRLVEEYSRLQLTLDRDRLPAVGGAARRVKDSVGGGRYLAGLWREGLIGDLLWERRGKVGRRLDGMPSWSWAALATQVAYDEAMATEELGVVLEAGCDLVREDDEFGESEDDGGWRSCDDGDIVLDDDDNNALLHGKATLTCVKMALRRGVYRTGSDQGLKEEGNRHFQAGDFAGADSLYSQAILVDPKNPALFTNRAMARLKLQHWDSVIADCNTCLALASSNMKAHYYLAQAQLAIHDEDAALASAYKAHELCAATNDRSLAAVTALVLRAKKERWESREKRRVREAVDLERELHELLEAQRDQLLAYEADDAERNTIRDEMEAKAALLTDMFDRARAQAGERREVPEWVIDDISFGIMVDPVITKTGKSYERASIMEHLRRHPSDPLTREPLQASELRPNLDLRQACDEFLENNGWAVDY</sequence>
<dbReference type="PROSITE" id="PS51698">
    <property type="entry name" value="U_BOX"/>
    <property type="match status" value="1"/>
</dbReference>
<name>A0AB34G6I4_9HYPO</name>
<keyword evidence="6" id="KW-1185">Reference proteome</keyword>
<dbReference type="SMART" id="SM00504">
    <property type="entry name" value="Ubox"/>
    <property type="match status" value="1"/>
</dbReference>
<evidence type="ECO:0000256" key="3">
    <source>
        <dbReference type="PROSITE-ProRule" id="PRU00339"/>
    </source>
</evidence>
<dbReference type="InterPro" id="IPR003613">
    <property type="entry name" value="Ubox_domain"/>
</dbReference>
<accession>A0AB34G6I4</accession>
<evidence type="ECO:0000313" key="5">
    <source>
        <dbReference type="EMBL" id="KAJ6447192.1"/>
    </source>
</evidence>
<dbReference type="GO" id="GO:0016567">
    <property type="term" value="P:protein ubiquitination"/>
    <property type="evidence" value="ECO:0007669"/>
    <property type="project" value="InterPro"/>
</dbReference>
<dbReference type="SUPFAM" id="SSF57850">
    <property type="entry name" value="RING/U-box"/>
    <property type="match status" value="1"/>
</dbReference>
<feature type="repeat" description="TPR" evidence="3">
    <location>
        <begin position="560"/>
        <end position="593"/>
    </location>
</feature>
<dbReference type="InterPro" id="IPR019734">
    <property type="entry name" value="TPR_rpt"/>
</dbReference>
<dbReference type="PANTHER" id="PTHR33112">
    <property type="entry name" value="DOMAIN PROTEIN, PUTATIVE-RELATED"/>
    <property type="match status" value="1"/>
</dbReference>
<keyword evidence="2" id="KW-0697">Rotamase</keyword>
<dbReference type="SUPFAM" id="SSF48452">
    <property type="entry name" value="TPR-like"/>
    <property type="match status" value="1"/>
</dbReference>
<dbReference type="EMBL" id="JAQHRD010000001">
    <property type="protein sequence ID" value="KAJ6447192.1"/>
    <property type="molecule type" value="Genomic_DNA"/>
</dbReference>
<dbReference type="GO" id="GO:0004842">
    <property type="term" value="F:ubiquitin-protein transferase activity"/>
    <property type="evidence" value="ECO:0007669"/>
    <property type="project" value="InterPro"/>
</dbReference>
<dbReference type="InterPro" id="IPR010730">
    <property type="entry name" value="HET"/>
</dbReference>
<keyword evidence="2" id="KW-0413">Isomerase</keyword>
<evidence type="ECO:0000259" key="4">
    <source>
        <dbReference type="PROSITE" id="PS51698"/>
    </source>
</evidence>
<feature type="domain" description="U-box" evidence="4">
    <location>
        <begin position="750"/>
        <end position="823"/>
    </location>
</feature>
<dbReference type="Gene3D" id="3.30.40.10">
    <property type="entry name" value="Zinc/RING finger domain, C3HC4 (zinc finger)"/>
    <property type="match status" value="1"/>
</dbReference>
<organism evidence="5 6">
    <name type="scientific">Purpureocillium lavendulum</name>
    <dbReference type="NCBI Taxonomy" id="1247861"/>
    <lineage>
        <taxon>Eukaryota</taxon>
        <taxon>Fungi</taxon>
        <taxon>Dikarya</taxon>
        <taxon>Ascomycota</taxon>
        <taxon>Pezizomycotina</taxon>
        <taxon>Sordariomycetes</taxon>
        <taxon>Hypocreomycetidae</taxon>
        <taxon>Hypocreales</taxon>
        <taxon>Ophiocordycipitaceae</taxon>
        <taxon>Purpureocillium</taxon>
    </lineage>
</organism>
<dbReference type="EC" id="5.2.1.8" evidence="1"/>
<evidence type="ECO:0000256" key="2">
    <source>
        <dbReference type="ARBA" id="ARBA00023110"/>
    </source>
</evidence>
<dbReference type="GO" id="GO:0003755">
    <property type="term" value="F:peptidyl-prolyl cis-trans isomerase activity"/>
    <property type="evidence" value="ECO:0007669"/>
    <property type="project" value="UniProtKB-KW"/>
</dbReference>
<gene>
    <name evidence="5" type="ORF">O9K51_01967</name>
</gene>
<evidence type="ECO:0000313" key="6">
    <source>
        <dbReference type="Proteomes" id="UP001163105"/>
    </source>
</evidence>